<keyword evidence="6" id="KW-0808">Transferase</keyword>
<evidence type="ECO:0000256" key="7">
    <source>
        <dbReference type="ARBA" id="ARBA00022692"/>
    </source>
</evidence>
<dbReference type="FunFam" id="3.80.10.10:FF:000416">
    <property type="entry name" value="Probable leucine-rich repeat receptor-like protein kinase At5g63930"/>
    <property type="match status" value="1"/>
</dbReference>
<evidence type="ECO:0000256" key="4">
    <source>
        <dbReference type="ARBA" id="ARBA00022553"/>
    </source>
</evidence>
<dbReference type="GO" id="GO:0005886">
    <property type="term" value="C:plasma membrane"/>
    <property type="evidence" value="ECO:0007669"/>
    <property type="project" value="UniProtKB-SubCell"/>
</dbReference>
<dbReference type="PRINTS" id="PR00019">
    <property type="entry name" value="LEURICHRPT"/>
</dbReference>
<keyword evidence="4" id="KW-0597">Phosphoprotein</keyword>
<keyword evidence="15" id="KW-0325">Glycoprotein</keyword>
<evidence type="ECO:0000256" key="2">
    <source>
        <dbReference type="ARBA" id="ARBA00012513"/>
    </source>
</evidence>
<evidence type="ECO:0000256" key="15">
    <source>
        <dbReference type="ARBA" id="ARBA00023180"/>
    </source>
</evidence>
<comment type="caution">
    <text evidence="18">The sequence shown here is derived from an EMBL/GenBank/DDBJ whole genome shotgun (WGS) entry which is preliminary data.</text>
</comment>
<evidence type="ECO:0000313" key="18">
    <source>
        <dbReference type="EMBL" id="KAF3948973.1"/>
    </source>
</evidence>
<dbReference type="SUPFAM" id="SSF52058">
    <property type="entry name" value="L domain-like"/>
    <property type="match status" value="1"/>
</dbReference>
<keyword evidence="9" id="KW-0677">Repeat</keyword>
<reference evidence="18" key="1">
    <citation type="submission" date="2020-03" db="EMBL/GenBank/DDBJ databases">
        <title>Castanea mollissima Vanexum genome sequencing.</title>
        <authorList>
            <person name="Staton M."/>
        </authorList>
    </citation>
    <scope>NUCLEOTIDE SEQUENCE</scope>
    <source>
        <tissue evidence="18">Leaf</tissue>
    </source>
</reference>
<dbReference type="GO" id="GO:0004674">
    <property type="term" value="F:protein serine/threonine kinase activity"/>
    <property type="evidence" value="ECO:0007669"/>
    <property type="project" value="UniProtKB-EC"/>
</dbReference>
<dbReference type="Gene3D" id="3.80.10.10">
    <property type="entry name" value="Ribonuclease Inhibitor"/>
    <property type="match status" value="1"/>
</dbReference>
<dbReference type="OrthoDB" id="1939111at2759"/>
<evidence type="ECO:0000256" key="10">
    <source>
        <dbReference type="ARBA" id="ARBA00022741"/>
    </source>
</evidence>
<evidence type="ECO:0000256" key="14">
    <source>
        <dbReference type="ARBA" id="ARBA00023170"/>
    </source>
</evidence>
<dbReference type="PANTHER" id="PTHR48053:SF126">
    <property type="entry name" value="MDIS1-INTERACTING RECEPTOR LIKE KINASE 2-LIKE ISOFORM X1"/>
    <property type="match status" value="1"/>
</dbReference>
<keyword evidence="19" id="KW-1185">Reference proteome</keyword>
<organism evidence="18 19">
    <name type="scientific">Castanea mollissima</name>
    <name type="common">Chinese chestnut</name>
    <dbReference type="NCBI Taxonomy" id="60419"/>
    <lineage>
        <taxon>Eukaryota</taxon>
        <taxon>Viridiplantae</taxon>
        <taxon>Streptophyta</taxon>
        <taxon>Embryophyta</taxon>
        <taxon>Tracheophyta</taxon>
        <taxon>Spermatophyta</taxon>
        <taxon>Magnoliopsida</taxon>
        <taxon>eudicotyledons</taxon>
        <taxon>Gunneridae</taxon>
        <taxon>Pentapetalae</taxon>
        <taxon>rosids</taxon>
        <taxon>fabids</taxon>
        <taxon>Fagales</taxon>
        <taxon>Fagaceae</taxon>
        <taxon>Castanea</taxon>
    </lineage>
</organism>
<name>A0A8J4V5C4_9ROSI</name>
<keyword evidence="8" id="KW-0732">Signal</keyword>
<dbReference type="InterPro" id="IPR003591">
    <property type="entry name" value="Leu-rich_rpt_typical-subtyp"/>
</dbReference>
<dbReference type="InterPro" id="IPR001611">
    <property type="entry name" value="Leu-rich_rpt"/>
</dbReference>
<dbReference type="Pfam" id="PF00560">
    <property type="entry name" value="LRR_1"/>
    <property type="match status" value="2"/>
</dbReference>
<accession>A0A8J4V5C4</accession>
<evidence type="ECO:0000256" key="3">
    <source>
        <dbReference type="ARBA" id="ARBA00022475"/>
    </source>
</evidence>
<evidence type="ECO:0000256" key="17">
    <source>
        <dbReference type="ARBA" id="ARBA00048679"/>
    </source>
</evidence>
<evidence type="ECO:0000256" key="1">
    <source>
        <dbReference type="ARBA" id="ARBA00004251"/>
    </source>
</evidence>
<keyword evidence="10" id="KW-0547">Nucleotide-binding</keyword>
<proteinExistence type="predicted"/>
<evidence type="ECO:0000256" key="8">
    <source>
        <dbReference type="ARBA" id="ARBA00022729"/>
    </source>
</evidence>
<dbReference type="GO" id="GO:0005524">
    <property type="term" value="F:ATP binding"/>
    <property type="evidence" value="ECO:0007669"/>
    <property type="project" value="UniProtKB-KW"/>
</dbReference>
<evidence type="ECO:0000256" key="12">
    <source>
        <dbReference type="ARBA" id="ARBA00022989"/>
    </source>
</evidence>
<evidence type="ECO:0000256" key="11">
    <source>
        <dbReference type="ARBA" id="ARBA00022840"/>
    </source>
</evidence>
<comment type="subcellular location">
    <subcellularLocation>
        <location evidence="1">Cell membrane</location>
        <topology evidence="1">Single-pass type I membrane protein</topology>
    </subcellularLocation>
</comment>
<dbReference type="EMBL" id="JRKL02006416">
    <property type="protein sequence ID" value="KAF3948973.1"/>
    <property type="molecule type" value="Genomic_DNA"/>
</dbReference>
<evidence type="ECO:0000256" key="16">
    <source>
        <dbReference type="ARBA" id="ARBA00047899"/>
    </source>
</evidence>
<dbReference type="PANTHER" id="PTHR48053">
    <property type="entry name" value="LEUCINE RICH REPEAT FAMILY PROTEIN, EXPRESSED"/>
    <property type="match status" value="1"/>
</dbReference>
<dbReference type="InterPro" id="IPR011009">
    <property type="entry name" value="Kinase-like_dom_sf"/>
</dbReference>
<keyword evidence="12" id="KW-1133">Transmembrane helix</keyword>
<evidence type="ECO:0000256" key="9">
    <source>
        <dbReference type="ARBA" id="ARBA00022737"/>
    </source>
</evidence>
<dbReference type="InterPro" id="IPR032675">
    <property type="entry name" value="LRR_dom_sf"/>
</dbReference>
<evidence type="ECO:0000313" key="19">
    <source>
        <dbReference type="Proteomes" id="UP000737018"/>
    </source>
</evidence>
<gene>
    <name evidence="18" type="ORF">CMV_025093</name>
</gene>
<evidence type="ECO:0000256" key="13">
    <source>
        <dbReference type="ARBA" id="ARBA00023136"/>
    </source>
</evidence>
<sequence length="216" mass="23696">MLSSLTDLELSTNKLTGVIPASLGNLSNLTTLYLHTNQLSGSIPQELGMLSSLTDLELSTNNLTGVIPDSFGNLSKLAFIYLHTNRLSGSFPQEFGINNFTQLKLLDISGNQFTGGSLEKILNNDELALEFDWVKRVNVVKARIMSTDASYWTSFAGTIGYTAPEHAYTMEVSEKCDVYSFGVVALELHECLHISSSLFIFDPSKPPSYCRSLHAS</sequence>
<protein>
    <recommendedName>
        <fullName evidence="2">non-specific serine/threonine protein kinase</fullName>
        <ecNumber evidence="2">2.7.11.1</ecNumber>
    </recommendedName>
</protein>
<comment type="catalytic activity">
    <reaction evidence="16">
        <text>L-threonyl-[protein] + ATP = O-phospho-L-threonyl-[protein] + ADP + H(+)</text>
        <dbReference type="Rhea" id="RHEA:46608"/>
        <dbReference type="Rhea" id="RHEA-COMP:11060"/>
        <dbReference type="Rhea" id="RHEA-COMP:11605"/>
        <dbReference type="ChEBI" id="CHEBI:15378"/>
        <dbReference type="ChEBI" id="CHEBI:30013"/>
        <dbReference type="ChEBI" id="CHEBI:30616"/>
        <dbReference type="ChEBI" id="CHEBI:61977"/>
        <dbReference type="ChEBI" id="CHEBI:456216"/>
        <dbReference type="EC" id="2.7.11.1"/>
    </reaction>
</comment>
<comment type="catalytic activity">
    <reaction evidence="17">
        <text>L-seryl-[protein] + ATP = O-phospho-L-seryl-[protein] + ADP + H(+)</text>
        <dbReference type="Rhea" id="RHEA:17989"/>
        <dbReference type="Rhea" id="RHEA-COMP:9863"/>
        <dbReference type="Rhea" id="RHEA-COMP:11604"/>
        <dbReference type="ChEBI" id="CHEBI:15378"/>
        <dbReference type="ChEBI" id="CHEBI:29999"/>
        <dbReference type="ChEBI" id="CHEBI:30616"/>
        <dbReference type="ChEBI" id="CHEBI:83421"/>
        <dbReference type="ChEBI" id="CHEBI:456216"/>
        <dbReference type="EC" id="2.7.11.1"/>
    </reaction>
</comment>
<evidence type="ECO:0000256" key="6">
    <source>
        <dbReference type="ARBA" id="ARBA00022679"/>
    </source>
</evidence>
<evidence type="ECO:0000256" key="5">
    <source>
        <dbReference type="ARBA" id="ARBA00022614"/>
    </source>
</evidence>
<dbReference type="AlphaFoldDB" id="A0A8J4V5C4"/>
<keyword evidence="14" id="KW-0675">Receptor</keyword>
<keyword evidence="13" id="KW-0472">Membrane</keyword>
<dbReference type="EC" id="2.7.11.1" evidence="2"/>
<keyword evidence="3" id="KW-1003">Cell membrane</keyword>
<dbReference type="Pfam" id="PF13855">
    <property type="entry name" value="LRR_8"/>
    <property type="match status" value="1"/>
</dbReference>
<dbReference type="Gene3D" id="1.10.510.10">
    <property type="entry name" value="Transferase(Phosphotransferase) domain 1"/>
    <property type="match status" value="1"/>
</dbReference>
<keyword evidence="7" id="KW-0812">Transmembrane</keyword>
<dbReference type="Proteomes" id="UP000737018">
    <property type="component" value="Unassembled WGS sequence"/>
</dbReference>
<dbReference type="SMART" id="SM00369">
    <property type="entry name" value="LRR_TYP"/>
    <property type="match status" value="3"/>
</dbReference>
<keyword evidence="11" id="KW-0067">ATP-binding</keyword>
<keyword evidence="5" id="KW-0433">Leucine-rich repeat</keyword>
<dbReference type="SUPFAM" id="SSF56112">
    <property type="entry name" value="Protein kinase-like (PK-like)"/>
    <property type="match status" value="1"/>
</dbReference>
<dbReference type="InterPro" id="IPR051716">
    <property type="entry name" value="Plant_RL_S/T_kinase"/>
</dbReference>